<dbReference type="EMBL" id="JASVWF010000011">
    <property type="protein sequence ID" value="MDL5160488.1"/>
    <property type="molecule type" value="Genomic_DNA"/>
</dbReference>
<proteinExistence type="predicted"/>
<keyword evidence="3" id="KW-1185">Reference proteome</keyword>
<feature type="region of interest" description="Disordered" evidence="1">
    <location>
        <begin position="1"/>
        <end position="39"/>
    </location>
</feature>
<evidence type="ECO:0000313" key="2">
    <source>
        <dbReference type="EMBL" id="MDL5160488.1"/>
    </source>
</evidence>
<evidence type="ECO:0000313" key="3">
    <source>
        <dbReference type="Proteomes" id="UP001231924"/>
    </source>
</evidence>
<organism evidence="2 3">
    <name type="scientific">Actinomycetospora termitidis</name>
    <dbReference type="NCBI Taxonomy" id="3053470"/>
    <lineage>
        <taxon>Bacteria</taxon>
        <taxon>Bacillati</taxon>
        <taxon>Actinomycetota</taxon>
        <taxon>Actinomycetes</taxon>
        <taxon>Pseudonocardiales</taxon>
        <taxon>Pseudonocardiaceae</taxon>
        <taxon>Actinomycetospora</taxon>
    </lineage>
</organism>
<protein>
    <submittedName>
        <fullName evidence="2">Uncharacterized protein</fullName>
    </submittedName>
</protein>
<gene>
    <name evidence="2" type="ORF">QRT03_31290</name>
</gene>
<sequence>MTRRAADGWAGSREGATREQLAAEGLQPGDQPALGWSGTRRGRVATFARAGSVPTRPATLTELAQRAA</sequence>
<reference evidence="2 3" key="1">
    <citation type="submission" date="2023-06" db="EMBL/GenBank/DDBJ databases">
        <title>Actinomycetospora Odt1-22.</title>
        <authorList>
            <person name="Supong K."/>
        </authorList>
    </citation>
    <scope>NUCLEOTIDE SEQUENCE [LARGE SCALE GENOMIC DNA]</scope>
    <source>
        <strain evidence="2 3">Odt1-22</strain>
    </source>
</reference>
<dbReference type="RefSeq" id="WP_286057091.1">
    <property type="nucleotide sequence ID" value="NZ_JASVWF010000011.1"/>
</dbReference>
<comment type="caution">
    <text evidence="2">The sequence shown here is derived from an EMBL/GenBank/DDBJ whole genome shotgun (WGS) entry which is preliminary data.</text>
</comment>
<evidence type="ECO:0000256" key="1">
    <source>
        <dbReference type="SAM" id="MobiDB-lite"/>
    </source>
</evidence>
<name>A0ABT7MIJ2_9PSEU</name>
<accession>A0ABT7MIJ2</accession>
<dbReference type="Proteomes" id="UP001231924">
    <property type="component" value="Unassembled WGS sequence"/>
</dbReference>